<dbReference type="AlphaFoldDB" id="A0A3N4I1Q4"/>
<evidence type="ECO:0000256" key="1">
    <source>
        <dbReference type="SAM" id="MobiDB-lite"/>
    </source>
</evidence>
<evidence type="ECO:0000313" key="2">
    <source>
        <dbReference type="EMBL" id="RPA80013.1"/>
    </source>
</evidence>
<feature type="compositionally biased region" description="Low complexity" evidence="1">
    <location>
        <begin position="187"/>
        <end position="241"/>
    </location>
</feature>
<feature type="region of interest" description="Disordered" evidence="1">
    <location>
        <begin position="129"/>
        <end position="165"/>
    </location>
</feature>
<protein>
    <submittedName>
        <fullName evidence="2">Uncharacterized protein</fullName>
    </submittedName>
</protein>
<sequence length="357" mass="40978">MEHYSGNGQVSFRQEARVLQKYRIDQQYLSIAELHNVKNLAIENKDSFMGGRLRWTKGKPEPREVHVLACNVHHQLPSTVFYVALDALKNEKHQLGTFVQWKNVNCCRQSAFFFEQTTAVLGWNKQPHKVRLGPNKNKTRLARLSPPNQGPYDRSSHSKVVDSNKDIAEPVPPVYYMYYQQPPPAYQQPQPVEVHQQLQPVQHQAPQAENQAPQAQPQAQAQHQAPQVRNGAPQTQYQAAQAYHQPPLNRQPQPYYGPQKQLFLLDMRTKEAIPLPVSPFYDDIEMEPFGFHELLEEMGKLGVAGLRTLNAFVSQKGREDGVDYHVEWLYVEFDDIYEGAIIVGEEVIQVFVELVAY</sequence>
<feature type="compositionally biased region" description="Basic residues" evidence="1">
    <location>
        <begin position="129"/>
        <end position="141"/>
    </location>
</feature>
<organism evidence="2 3">
    <name type="scientific">Ascobolus immersus RN42</name>
    <dbReference type="NCBI Taxonomy" id="1160509"/>
    <lineage>
        <taxon>Eukaryota</taxon>
        <taxon>Fungi</taxon>
        <taxon>Dikarya</taxon>
        <taxon>Ascomycota</taxon>
        <taxon>Pezizomycotina</taxon>
        <taxon>Pezizomycetes</taxon>
        <taxon>Pezizales</taxon>
        <taxon>Ascobolaceae</taxon>
        <taxon>Ascobolus</taxon>
    </lineage>
</organism>
<name>A0A3N4I1Q4_ASCIM</name>
<feature type="region of interest" description="Disordered" evidence="1">
    <location>
        <begin position="186"/>
        <end position="241"/>
    </location>
</feature>
<dbReference type="EMBL" id="ML119692">
    <property type="protein sequence ID" value="RPA80013.1"/>
    <property type="molecule type" value="Genomic_DNA"/>
</dbReference>
<gene>
    <name evidence="2" type="ORF">BJ508DRAFT_377259</name>
</gene>
<reference evidence="2 3" key="1">
    <citation type="journal article" date="2018" name="Nat. Ecol. Evol.">
        <title>Pezizomycetes genomes reveal the molecular basis of ectomycorrhizal truffle lifestyle.</title>
        <authorList>
            <person name="Murat C."/>
            <person name="Payen T."/>
            <person name="Noel B."/>
            <person name="Kuo A."/>
            <person name="Morin E."/>
            <person name="Chen J."/>
            <person name="Kohler A."/>
            <person name="Krizsan K."/>
            <person name="Balestrini R."/>
            <person name="Da Silva C."/>
            <person name="Montanini B."/>
            <person name="Hainaut M."/>
            <person name="Levati E."/>
            <person name="Barry K.W."/>
            <person name="Belfiori B."/>
            <person name="Cichocki N."/>
            <person name="Clum A."/>
            <person name="Dockter R.B."/>
            <person name="Fauchery L."/>
            <person name="Guy J."/>
            <person name="Iotti M."/>
            <person name="Le Tacon F."/>
            <person name="Lindquist E.A."/>
            <person name="Lipzen A."/>
            <person name="Malagnac F."/>
            <person name="Mello A."/>
            <person name="Molinier V."/>
            <person name="Miyauchi S."/>
            <person name="Poulain J."/>
            <person name="Riccioni C."/>
            <person name="Rubini A."/>
            <person name="Sitrit Y."/>
            <person name="Splivallo R."/>
            <person name="Traeger S."/>
            <person name="Wang M."/>
            <person name="Zifcakova L."/>
            <person name="Wipf D."/>
            <person name="Zambonelli A."/>
            <person name="Paolocci F."/>
            <person name="Nowrousian M."/>
            <person name="Ottonello S."/>
            <person name="Baldrian P."/>
            <person name="Spatafora J.W."/>
            <person name="Henrissat B."/>
            <person name="Nagy L.G."/>
            <person name="Aury J.M."/>
            <person name="Wincker P."/>
            <person name="Grigoriev I.V."/>
            <person name="Bonfante P."/>
            <person name="Martin F.M."/>
        </authorList>
    </citation>
    <scope>NUCLEOTIDE SEQUENCE [LARGE SCALE GENOMIC DNA]</scope>
    <source>
        <strain evidence="2 3">RN42</strain>
    </source>
</reference>
<proteinExistence type="predicted"/>
<keyword evidence="3" id="KW-1185">Reference proteome</keyword>
<accession>A0A3N4I1Q4</accession>
<evidence type="ECO:0000313" key="3">
    <source>
        <dbReference type="Proteomes" id="UP000275078"/>
    </source>
</evidence>
<dbReference type="Proteomes" id="UP000275078">
    <property type="component" value="Unassembled WGS sequence"/>
</dbReference>
<feature type="compositionally biased region" description="Basic and acidic residues" evidence="1">
    <location>
        <begin position="154"/>
        <end position="165"/>
    </location>
</feature>